<dbReference type="GO" id="GO:0005737">
    <property type="term" value="C:cytoplasm"/>
    <property type="evidence" value="ECO:0007669"/>
    <property type="project" value="TreeGrafter"/>
</dbReference>
<evidence type="ECO:0000259" key="4">
    <source>
        <dbReference type="PROSITE" id="PS51084"/>
    </source>
</evidence>
<keyword evidence="6" id="KW-1185">Reference proteome</keyword>
<dbReference type="SUPFAM" id="SSF56235">
    <property type="entry name" value="N-terminal nucleophile aminohydrolases (Ntn hydrolases)"/>
    <property type="match status" value="1"/>
</dbReference>
<sequence length="604" mass="65261">MSSSQSWSVVLHGGCSNNCPDVETQHKIQRNLEAVLETAVSGLKAGVTAREVVVHAVTALEDCPLFNAGKGAALTIEGDHELEAGLVDGRSGLYGAVSCLMTTKNPILAANAILQHGVHCMMVGNAADSMAQKVGLESVPNTYFETAIRRAYWASTIRNRQRSIEFESGTVGAVALDIHGHIAAGGSSGGISGKNKGRIGDTAVFGAGLFADSKLGVTCSGAGDEIFRQLLARQKLQPSIPVASTLRTPLASPFRTLDGQGKLSIQSTARLFSTASASSNHQATVDMSCTTFPVLPQHVFFRNWRLVAGLSRYPTTRGESFVILKQPGVHLFSLERKEFLEIMSSVKNLANALRDHYNVGSCALVIEGNGSISILPLHGLEKTWKPVTSHEKEFHETFPGYISSKDGPTMDVGRLAQITATIRRETELKEPVNCHFEGDDGDSNLFARLVRGEIPQSRVWEDEGHVAFLTPFANTPGFTVLVPREHLTSDIFGLEDTHYKSLMDATYTLAGYLKKAFGAPRCGMIFEGFEINYAHVKLIPIHSRDVGGQIPTSSPTTEVAPYEERYSGYVTSLKGPLFQDQESLALDASSLRKATCEHNQPSLS</sequence>
<dbReference type="GeneID" id="54288294"/>
<organism evidence="5 6">
    <name type="scientific">Aaosphaeria arxii CBS 175.79</name>
    <dbReference type="NCBI Taxonomy" id="1450172"/>
    <lineage>
        <taxon>Eukaryota</taxon>
        <taxon>Fungi</taxon>
        <taxon>Dikarya</taxon>
        <taxon>Ascomycota</taxon>
        <taxon>Pezizomycotina</taxon>
        <taxon>Dothideomycetes</taxon>
        <taxon>Pleosporomycetidae</taxon>
        <taxon>Pleosporales</taxon>
        <taxon>Pleosporales incertae sedis</taxon>
        <taxon>Aaosphaeria</taxon>
    </lineage>
</organism>
<evidence type="ECO:0000256" key="3">
    <source>
        <dbReference type="PROSITE-ProRule" id="PRU00464"/>
    </source>
</evidence>
<dbReference type="OrthoDB" id="2262349at2759"/>
<dbReference type="SUPFAM" id="SSF54197">
    <property type="entry name" value="HIT-like"/>
    <property type="match status" value="2"/>
</dbReference>
<dbReference type="InterPro" id="IPR011146">
    <property type="entry name" value="HIT-like"/>
</dbReference>
<dbReference type="InterPro" id="IPR036265">
    <property type="entry name" value="HIT-like_sf"/>
</dbReference>
<feature type="domain" description="HIT" evidence="4">
    <location>
        <begin position="445"/>
        <end position="548"/>
    </location>
</feature>
<dbReference type="PANTHER" id="PTHR10188">
    <property type="entry name" value="L-ASPARAGINASE"/>
    <property type="match status" value="1"/>
</dbReference>
<reference evidence="5" key="1">
    <citation type="journal article" date="2020" name="Stud. Mycol.">
        <title>101 Dothideomycetes genomes: a test case for predicting lifestyles and emergence of pathogens.</title>
        <authorList>
            <person name="Haridas S."/>
            <person name="Albert R."/>
            <person name="Binder M."/>
            <person name="Bloem J."/>
            <person name="Labutti K."/>
            <person name="Salamov A."/>
            <person name="Andreopoulos B."/>
            <person name="Baker S."/>
            <person name="Barry K."/>
            <person name="Bills G."/>
            <person name="Bluhm B."/>
            <person name="Cannon C."/>
            <person name="Castanera R."/>
            <person name="Culley D."/>
            <person name="Daum C."/>
            <person name="Ezra D."/>
            <person name="Gonzalez J."/>
            <person name="Henrissat B."/>
            <person name="Kuo A."/>
            <person name="Liang C."/>
            <person name="Lipzen A."/>
            <person name="Lutzoni F."/>
            <person name="Magnuson J."/>
            <person name="Mondo S."/>
            <person name="Nolan M."/>
            <person name="Ohm R."/>
            <person name="Pangilinan J."/>
            <person name="Park H.-J."/>
            <person name="Ramirez L."/>
            <person name="Alfaro M."/>
            <person name="Sun H."/>
            <person name="Tritt A."/>
            <person name="Yoshinaga Y."/>
            <person name="Zwiers L.-H."/>
            <person name="Turgeon B."/>
            <person name="Goodwin S."/>
            <person name="Spatafora J."/>
            <person name="Crous P."/>
            <person name="Grigoriev I."/>
        </authorList>
    </citation>
    <scope>NUCLEOTIDE SEQUENCE</scope>
    <source>
        <strain evidence="5">CBS 175.79</strain>
    </source>
</reference>
<dbReference type="RefSeq" id="XP_033388595.1">
    <property type="nucleotide sequence ID" value="XM_033530897.1"/>
</dbReference>
<proteinExistence type="predicted"/>
<feature type="active site" description="Nucleophile" evidence="1">
    <location>
        <position position="170"/>
    </location>
</feature>
<name>A0A6A5Y4S4_9PLEO</name>
<keyword evidence="5" id="KW-0378">Hydrolase</keyword>
<evidence type="ECO:0000313" key="6">
    <source>
        <dbReference type="Proteomes" id="UP000799778"/>
    </source>
</evidence>
<protein>
    <submittedName>
        <fullName evidence="5">N-terminal nucleophile aminohydrolase</fullName>
    </submittedName>
</protein>
<dbReference type="InterPro" id="IPR000246">
    <property type="entry name" value="Peptidase_T2"/>
</dbReference>
<dbReference type="Gene3D" id="3.60.20.30">
    <property type="entry name" value="(Glycosyl)asparaginase"/>
    <property type="match status" value="1"/>
</dbReference>
<dbReference type="Proteomes" id="UP000799778">
    <property type="component" value="Unassembled WGS sequence"/>
</dbReference>
<feature type="site" description="Cleavage; by autolysis" evidence="2">
    <location>
        <begin position="169"/>
        <end position="170"/>
    </location>
</feature>
<accession>A0A6A5Y4S4</accession>
<evidence type="ECO:0000313" key="5">
    <source>
        <dbReference type="EMBL" id="KAF2020256.1"/>
    </source>
</evidence>
<dbReference type="PANTHER" id="PTHR10188:SF43">
    <property type="entry name" value="ASPARAGINASE (EUROFUNG)"/>
    <property type="match status" value="1"/>
</dbReference>
<dbReference type="AlphaFoldDB" id="A0A6A5Y4S4"/>
<dbReference type="EMBL" id="ML978067">
    <property type="protein sequence ID" value="KAF2020256.1"/>
    <property type="molecule type" value="Genomic_DNA"/>
</dbReference>
<comment type="caution">
    <text evidence="3">Lacks conserved residue(s) required for the propagation of feature annotation.</text>
</comment>
<dbReference type="GO" id="GO:0016787">
    <property type="term" value="F:hydrolase activity"/>
    <property type="evidence" value="ECO:0007669"/>
    <property type="project" value="UniProtKB-KW"/>
</dbReference>
<dbReference type="Pfam" id="PF01230">
    <property type="entry name" value="HIT"/>
    <property type="match status" value="1"/>
</dbReference>
<evidence type="ECO:0000256" key="2">
    <source>
        <dbReference type="PIRSR" id="PIRSR600246-3"/>
    </source>
</evidence>
<dbReference type="InterPro" id="IPR029055">
    <property type="entry name" value="Ntn_hydrolases_N"/>
</dbReference>
<dbReference type="Pfam" id="PF01112">
    <property type="entry name" value="Asparaginase_2"/>
    <property type="match status" value="1"/>
</dbReference>
<evidence type="ECO:0000256" key="1">
    <source>
        <dbReference type="PIRSR" id="PIRSR600246-1"/>
    </source>
</evidence>
<gene>
    <name evidence="5" type="ORF">BU24DRAFT_448565</name>
</gene>
<dbReference type="Gene3D" id="3.30.428.10">
    <property type="entry name" value="HIT-like"/>
    <property type="match status" value="2"/>
</dbReference>
<dbReference type="PROSITE" id="PS51084">
    <property type="entry name" value="HIT_2"/>
    <property type="match status" value="1"/>
</dbReference>